<accession>A0AAW4WFI2</accession>
<dbReference type="RefSeq" id="WP_227709693.1">
    <property type="nucleotide sequence ID" value="NZ_JAJEQW010000002.1"/>
</dbReference>
<dbReference type="AlphaFoldDB" id="A0AAW4WFI2"/>
<organism evidence="1 2">
    <name type="scientific">Roseburia amylophila</name>
    <dbReference type="NCBI Taxonomy" id="2981794"/>
    <lineage>
        <taxon>Bacteria</taxon>
        <taxon>Bacillati</taxon>
        <taxon>Bacillota</taxon>
        <taxon>Clostridia</taxon>
        <taxon>Lachnospirales</taxon>
        <taxon>Lachnospiraceae</taxon>
        <taxon>Roseburia</taxon>
    </lineage>
</organism>
<comment type="caution">
    <text evidence="1">The sequence shown here is derived from an EMBL/GenBank/DDBJ whole genome shotgun (WGS) entry which is preliminary data.</text>
</comment>
<sequence length="365" mass="42479">MKAHKVPATYYASWKIPGKNHSFYVFYKDKLYNEGQSKSYKEVDKITQEHSFFMEENFYYLDIKNVPGLTYKLQNEIEEFLTNGAYSIKCQDTLDEDSAPDYPVIEIRDYSQFMYWRDRMDSWIIKDSDGNNVTVDAFKNDLGTYLFGKVGKIIEENYFANELEPKWNVIKSEIEIQRNSGDDFALVHQDDLLEFFIVQYLRLEGVIEEYIKPTLGIFRDVFSSMGYEDSELDKMKNEGLLAPESYFYGALLDAARGDKKRLQKHMDSIKQNYVIDLLKAEEGISFITSTKPCVVMKMEGTFKAEMIFPVTPQYCIRFIGNKLAGNRSGKFYEIKSSDVKVINRKIISESKNIVMSDSKIISDRI</sequence>
<gene>
    <name evidence="1" type="ORF">LKD47_03520</name>
</gene>
<name>A0AAW4WFI2_9FIRM</name>
<dbReference type="Pfam" id="PF14022">
    <property type="entry name" value="DUF4238"/>
    <property type="match status" value="1"/>
</dbReference>
<evidence type="ECO:0000313" key="1">
    <source>
        <dbReference type="EMBL" id="MCC2241376.1"/>
    </source>
</evidence>
<protein>
    <submittedName>
        <fullName evidence="1">DUF4238 domain-containing protein</fullName>
    </submittedName>
</protein>
<dbReference type="Proteomes" id="UP001198893">
    <property type="component" value="Unassembled WGS sequence"/>
</dbReference>
<evidence type="ECO:0000313" key="2">
    <source>
        <dbReference type="Proteomes" id="UP001198893"/>
    </source>
</evidence>
<dbReference type="InterPro" id="IPR025332">
    <property type="entry name" value="DUF4238"/>
</dbReference>
<proteinExistence type="predicted"/>
<reference evidence="1" key="1">
    <citation type="submission" date="2021-10" db="EMBL/GenBank/DDBJ databases">
        <title>Anaerobic single-cell dispensing facilitates the cultivation of human gut bacteria.</title>
        <authorList>
            <person name="Afrizal A."/>
        </authorList>
    </citation>
    <scope>NUCLEOTIDE SEQUENCE</scope>
    <source>
        <strain evidence="1">CLA-AA-H204</strain>
    </source>
</reference>
<dbReference type="EMBL" id="JAJEQW010000002">
    <property type="protein sequence ID" value="MCC2241376.1"/>
    <property type="molecule type" value="Genomic_DNA"/>
</dbReference>